<evidence type="ECO:0000313" key="3">
    <source>
        <dbReference type="Proteomes" id="UP001168990"/>
    </source>
</evidence>
<dbReference type="Proteomes" id="UP001168990">
    <property type="component" value="Unassembled WGS sequence"/>
</dbReference>
<organism evidence="2 3">
    <name type="scientific">Microctonus aethiopoides</name>
    <dbReference type="NCBI Taxonomy" id="144406"/>
    <lineage>
        <taxon>Eukaryota</taxon>
        <taxon>Metazoa</taxon>
        <taxon>Ecdysozoa</taxon>
        <taxon>Arthropoda</taxon>
        <taxon>Hexapoda</taxon>
        <taxon>Insecta</taxon>
        <taxon>Pterygota</taxon>
        <taxon>Neoptera</taxon>
        <taxon>Endopterygota</taxon>
        <taxon>Hymenoptera</taxon>
        <taxon>Apocrita</taxon>
        <taxon>Ichneumonoidea</taxon>
        <taxon>Braconidae</taxon>
        <taxon>Euphorinae</taxon>
        <taxon>Microctonus</taxon>
    </lineage>
</organism>
<comment type="similarity">
    <text evidence="1">Belongs to the peptidase S10 family.</text>
</comment>
<dbReference type="EMBL" id="JAQQBS010001423">
    <property type="protein sequence ID" value="KAK0160551.1"/>
    <property type="molecule type" value="Genomic_DNA"/>
</dbReference>
<reference evidence="2" key="2">
    <citation type="submission" date="2023-03" db="EMBL/GenBank/DDBJ databases">
        <authorList>
            <person name="Inwood S.N."/>
            <person name="Skelly J.G."/>
            <person name="Guhlin J."/>
            <person name="Harrop T.W.R."/>
            <person name="Goldson S.G."/>
            <person name="Dearden P.K."/>
        </authorList>
    </citation>
    <scope>NUCLEOTIDE SEQUENCE</scope>
    <source>
        <strain evidence="2">Irish</strain>
        <tissue evidence="2">Whole body</tissue>
    </source>
</reference>
<dbReference type="GO" id="GO:0006508">
    <property type="term" value="P:proteolysis"/>
    <property type="evidence" value="ECO:0007669"/>
    <property type="project" value="InterPro"/>
</dbReference>
<dbReference type="GO" id="GO:0004185">
    <property type="term" value="F:serine-type carboxypeptidase activity"/>
    <property type="evidence" value="ECO:0007669"/>
    <property type="project" value="InterPro"/>
</dbReference>
<protein>
    <recommendedName>
        <fullName evidence="4">Retinoid-inducible serine carboxypeptidase</fullName>
    </recommendedName>
</protein>
<evidence type="ECO:0008006" key="4">
    <source>
        <dbReference type="Google" id="ProtNLM"/>
    </source>
</evidence>
<dbReference type="InterPro" id="IPR029058">
    <property type="entry name" value="AB_hydrolase_fold"/>
</dbReference>
<dbReference type="Pfam" id="PF00450">
    <property type="entry name" value="Peptidase_S10"/>
    <property type="match status" value="1"/>
</dbReference>
<reference evidence="2" key="1">
    <citation type="journal article" date="2023" name="bioRxiv">
        <title>Scaffold-level genome assemblies of two parasitoid biocontrol wasps reveal the parthenogenesis mechanism and an associated novel virus.</title>
        <authorList>
            <person name="Inwood S."/>
            <person name="Skelly J."/>
            <person name="Guhlin J."/>
            <person name="Harrop T."/>
            <person name="Goldson S."/>
            <person name="Dearden P."/>
        </authorList>
    </citation>
    <scope>NUCLEOTIDE SEQUENCE</scope>
    <source>
        <strain evidence="2">Irish</strain>
        <tissue evidence="2">Whole body</tissue>
    </source>
</reference>
<comment type="caution">
    <text evidence="2">The sequence shown here is derived from an EMBL/GenBank/DDBJ whole genome shotgun (WGS) entry which is preliminary data.</text>
</comment>
<dbReference type="AlphaFoldDB" id="A0AA39C9U1"/>
<proteinExistence type="inferred from homology"/>
<evidence type="ECO:0000313" key="2">
    <source>
        <dbReference type="EMBL" id="KAK0160551.1"/>
    </source>
</evidence>
<dbReference type="SUPFAM" id="SSF53474">
    <property type="entry name" value="alpha/beta-Hydrolases"/>
    <property type="match status" value="1"/>
</dbReference>
<keyword evidence="3" id="KW-1185">Reference proteome</keyword>
<accession>A0AA39C9U1</accession>
<evidence type="ECO:0000256" key="1">
    <source>
        <dbReference type="ARBA" id="ARBA00009431"/>
    </source>
</evidence>
<dbReference type="Gene3D" id="3.40.50.1820">
    <property type="entry name" value="alpha/beta hydrolase"/>
    <property type="match status" value="1"/>
</dbReference>
<dbReference type="InterPro" id="IPR001563">
    <property type="entry name" value="Peptidase_S10"/>
</dbReference>
<gene>
    <name evidence="2" type="ORF">PV328_007949</name>
</gene>
<name>A0AA39C9U1_9HYME</name>
<sequence length="210" mass="24708">MVDTEGYEKIQNEIQSLTEAMEKQEWVYTHFRYAYIARTVVRLTGGINFYNILEKVDVQKSSITIDNSILQNFMNSHVREALKLNVTWNPSNEKVVRNLYKDYMKPVTEIVTELLDKTDLKVIVYNGQLDLIVPTVGTLSWVENLEWKHIKDWKKAKRIPIINNDIIEGYFKGFQNFKMYWINRAGHYVPEENPIATHKMMNDLTSEEIA</sequence>